<evidence type="ECO:0000313" key="5">
    <source>
        <dbReference type="EMBL" id="MFC0049769.1"/>
    </source>
</evidence>
<dbReference type="RefSeq" id="WP_377246261.1">
    <property type="nucleotide sequence ID" value="NZ_JBHLXP010000004.1"/>
</dbReference>
<evidence type="ECO:0000256" key="1">
    <source>
        <dbReference type="ARBA" id="ARBA00022468"/>
    </source>
</evidence>
<dbReference type="NCBIfam" id="NF003560">
    <property type="entry name" value="PRK05244.1-1"/>
    <property type="match status" value="1"/>
</dbReference>
<evidence type="ECO:0000313" key="6">
    <source>
        <dbReference type="Proteomes" id="UP001589813"/>
    </source>
</evidence>
<comment type="subunit">
    <text evidence="3">Interacts with Der.</text>
</comment>
<organism evidence="5 6">
    <name type="scientific">Rheinheimera tilapiae</name>
    <dbReference type="NCBI Taxonomy" id="875043"/>
    <lineage>
        <taxon>Bacteria</taxon>
        <taxon>Pseudomonadati</taxon>
        <taxon>Pseudomonadota</taxon>
        <taxon>Gammaproteobacteria</taxon>
        <taxon>Chromatiales</taxon>
        <taxon>Chromatiaceae</taxon>
        <taxon>Rheinheimera</taxon>
    </lineage>
</organism>
<feature type="compositionally biased region" description="Basic and acidic residues" evidence="4">
    <location>
        <begin position="61"/>
        <end position="73"/>
    </location>
</feature>
<gene>
    <name evidence="3 5" type="primary">yihI</name>
    <name evidence="5" type="ORF">ACFFJP_15830</name>
</gene>
<accession>A0ABV6BFX1</accession>
<dbReference type="EMBL" id="JBHLXP010000004">
    <property type="protein sequence ID" value="MFC0049769.1"/>
    <property type="molecule type" value="Genomic_DNA"/>
</dbReference>
<feature type="compositionally biased region" description="Acidic residues" evidence="4">
    <location>
        <begin position="155"/>
        <end position="175"/>
    </location>
</feature>
<keyword evidence="2 3" id="KW-0690">Ribosome biogenesis</keyword>
<feature type="region of interest" description="Disordered" evidence="4">
    <location>
        <begin position="1"/>
        <end position="73"/>
    </location>
</feature>
<evidence type="ECO:0000256" key="2">
    <source>
        <dbReference type="ARBA" id="ARBA00022517"/>
    </source>
</evidence>
<dbReference type="Pfam" id="PF04220">
    <property type="entry name" value="YihI"/>
    <property type="match status" value="1"/>
</dbReference>
<name>A0ABV6BFX1_9GAMM</name>
<dbReference type="HAMAP" id="MF_01058">
    <property type="entry name" value="GAP_YihI"/>
    <property type="match status" value="1"/>
</dbReference>
<feature type="compositionally biased region" description="Polar residues" evidence="4">
    <location>
        <begin position="43"/>
        <end position="58"/>
    </location>
</feature>
<comment type="caution">
    <text evidence="5">The sequence shown here is derived from an EMBL/GenBank/DDBJ whole genome shotgun (WGS) entry which is preliminary data.</text>
</comment>
<feature type="compositionally biased region" description="Basic and acidic residues" evidence="4">
    <location>
        <begin position="176"/>
        <end position="189"/>
    </location>
</feature>
<feature type="compositionally biased region" description="Basic and acidic residues" evidence="4">
    <location>
        <begin position="19"/>
        <end position="35"/>
    </location>
</feature>
<comment type="function">
    <text evidence="3">A GTPase-activating protein (GAP) that modifies Der/EngA GTPase function. May play a role in ribosome biogenesis.</text>
</comment>
<keyword evidence="1 3" id="KW-0343">GTPase activation</keyword>
<feature type="region of interest" description="Disordered" evidence="4">
    <location>
        <begin position="154"/>
        <end position="189"/>
    </location>
</feature>
<protein>
    <recommendedName>
        <fullName evidence="3">Der GTPase-activating protein YihI</fullName>
    </recommendedName>
</protein>
<keyword evidence="6" id="KW-1185">Reference proteome</keyword>
<dbReference type="InterPro" id="IPR007336">
    <property type="entry name" value="YihI"/>
</dbReference>
<proteinExistence type="inferred from homology"/>
<evidence type="ECO:0000256" key="3">
    <source>
        <dbReference type="HAMAP-Rule" id="MF_01058"/>
    </source>
</evidence>
<evidence type="ECO:0000256" key="4">
    <source>
        <dbReference type="SAM" id="MobiDB-lite"/>
    </source>
</evidence>
<comment type="similarity">
    <text evidence="3">Belongs to the YihI family.</text>
</comment>
<sequence>MTRIKKSRTSGQIGNRHKPAAEARQTRERPVETKKKGAGLKSGSRNAPQPEKSQQSGPANKDPRHGSKKPIELHVNEAEQKLLQQTPDFKPKAQLAKVKVIALPPEQELAALEQDEKLLDLVERVENGEILTGKDAKYFNAKTARHAELLTLLGLDEDEESDETDTAEEDADPLAEFERTDWRKDLLGE</sequence>
<reference evidence="5 6" key="1">
    <citation type="submission" date="2024-09" db="EMBL/GenBank/DDBJ databases">
        <authorList>
            <person name="Sun Q."/>
            <person name="Mori K."/>
        </authorList>
    </citation>
    <scope>NUCLEOTIDE SEQUENCE [LARGE SCALE GENOMIC DNA]</scope>
    <source>
        <strain evidence="5 6">KCTC 23315</strain>
    </source>
</reference>
<dbReference type="Proteomes" id="UP001589813">
    <property type="component" value="Unassembled WGS sequence"/>
</dbReference>